<evidence type="ECO:0000313" key="1">
    <source>
        <dbReference type="EMBL" id="SDO52260.1"/>
    </source>
</evidence>
<name>A0A1H0K949_9PSED</name>
<evidence type="ECO:0000313" key="2">
    <source>
        <dbReference type="Proteomes" id="UP000198827"/>
    </source>
</evidence>
<reference evidence="1 2" key="1">
    <citation type="submission" date="2016-10" db="EMBL/GenBank/DDBJ databases">
        <authorList>
            <person name="de Groot N.N."/>
        </authorList>
    </citation>
    <scope>NUCLEOTIDE SEQUENCE [LARGE SCALE GENOMIC DNA]</scope>
    <source>
        <strain evidence="1 2">CECT 7543</strain>
    </source>
</reference>
<organism evidence="1 2">
    <name type="scientific">Pseudomonas arsenicoxydans</name>
    <dbReference type="NCBI Taxonomy" id="702115"/>
    <lineage>
        <taxon>Bacteria</taxon>
        <taxon>Pseudomonadati</taxon>
        <taxon>Pseudomonadota</taxon>
        <taxon>Gammaproteobacteria</taxon>
        <taxon>Pseudomonadales</taxon>
        <taxon>Pseudomonadaceae</taxon>
        <taxon>Pseudomonas</taxon>
    </lineage>
</organism>
<protein>
    <submittedName>
        <fullName evidence="1">Uncharacterized protein</fullName>
    </submittedName>
</protein>
<gene>
    <name evidence="1" type="ORF">SAMN04489798_3168</name>
</gene>
<dbReference type="OrthoDB" id="6888920at2"/>
<dbReference type="Proteomes" id="UP000198827">
    <property type="component" value="Chromosome I"/>
</dbReference>
<sequence length="128" mass="14440">MASQEQQACVSVEVVDNLILGYVLKKLTDVFETLMEVSRQHHPDNMQGLLEMGSVKGAALIPFWLKRVESSTPLQVSHVLIEQMNDAQTFKQDQRFQAQVVLLDALVEASLAMDIERYSQLDREAPLP</sequence>
<dbReference type="AlphaFoldDB" id="A0A1H0K949"/>
<proteinExistence type="predicted"/>
<dbReference type="EMBL" id="LT629705">
    <property type="protein sequence ID" value="SDO52260.1"/>
    <property type="molecule type" value="Genomic_DNA"/>
</dbReference>
<accession>A0A1H0K949</accession>